<dbReference type="EMBL" id="PKPP01005050">
    <property type="protein sequence ID" value="PWA61664.1"/>
    <property type="molecule type" value="Genomic_DNA"/>
</dbReference>
<reference evidence="2 3" key="1">
    <citation type="journal article" date="2018" name="Mol. Plant">
        <title>The genome of Artemisia annua provides insight into the evolution of Asteraceae family and artemisinin biosynthesis.</title>
        <authorList>
            <person name="Shen Q."/>
            <person name="Zhang L."/>
            <person name="Liao Z."/>
            <person name="Wang S."/>
            <person name="Yan T."/>
            <person name="Shi P."/>
            <person name="Liu M."/>
            <person name="Fu X."/>
            <person name="Pan Q."/>
            <person name="Wang Y."/>
            <person name="Lv Z."/>
            <person name="Lu X."/>
            <person name="Zhang F."/>
            <person name="Jiang W."/>
            <person name="Ma Y."/>
            <person name="Chen M."/>
            <person name="Hao X."/>
            <person name="Li L."/>
            <person name="Tang Y."/>
            <person name="Lv G."/>
            <person name="Zhou Y."/>
            <person name="Sun X."/>
            <person name="Brodelius P.E."/>
            <person name="Rose J.K.C."/>
            <person name="Tang K."/>
        </authorList>
    </citation>
    <scope>NUCLEOTIDE SEQUENCE [LARGE SCALE GENOMIC DNA]</scope>
    <source>
        <strain evidence="3">cv. Huhao1</strain>
        <tissue evidence="2">Leaf</tissue>
    </source>
</reference>
<dbReference type="InterPro" id="IPR005162">
    <property type="entry name" value="Retrotrans_gag_dom"/>
</dbReference>
<keyword evidence="3" id="KW-1185">Reference proteome</keyword>
<dbReference type="Proteomes" id="UP000245207">
    <property type="component" value="Unassembled WGS sequence"/>
</dbReference>
<organism evidence="2 3">
    <name type="scientific">Artemisia annua</name>
    <name type="common">Sweet wormwood</name>
    <dbReference type="NCBI Taxonomy" id="35608"/>
    <lineage>
        <taxon>Eukaryota</taxon>
        <taxon>Viridiplantae</taxon>
        <taxon>Streptophyta</taxon>
        <taxon>Embryophyta</taxon>
        <taxon>Tracheophyta</taxon>
        <taxon>Spermatophyta</taxon>
        <taxon>Magnoliopsida</taxon>
        <taxon>eudicotyledons</taxon>
        <taxon>Gunneridae</taxon>
        <taxon>Pentapetalae</taxon>
        <taxon>asterids</taxon>
        <taxon>campanulids</taxon>
        <taxon>Asterales</taxon>
        <taxon>Asteraceae</taxon>
        <taxon>Asteroideae</taxon>
        <taxon>Anthemideae</taxon>
        <taxon>Artemisiinae</taxon>
        <taxon>Artemisia</taxon>
    </lineage>
</organism>
<proteinExistence type="predicted"/>
<evidence type="ECO:0000259" key="1">
    <source>
        <dbReference type="Pfam" id="PF03732"/>
    </source>
</evidence>
<dbReference type="AlphaFoldDB" id="A0A2U1MKB4"/>
<protein>
    <submittedName>
        <fullName evidence="2">Ankyrin repeat-containing protein</fullName>
    </submittedName>
</protein>
<name>A0A2U1MKB4_ARTAN</name>
<dbReference type="Pfam" id="PF03732">
    <property type="entry name" value="Retrotrans_gag"/>
    <property type="match status" value="1"/>
</dbReference>
<dbReference type="STRING" id="35608.A0A2U1MKB4"/>
<comment type="caution">
    <text evidence="2">The sequence shown here is derived from an EMBL/GenBank/DDBJ whole genome shotgun (WGS) entry which is preliminary data.</text>
</comment>
<sequence length="390" mass="44198">MAAKKVESLEADFEKYREEVKGNFAALGSKLDSEVDALRRRQELEDKRYEELKNMLLSLTNKYTSPVKPVEPFKKIQTGLKFDDLGFPLPPINKGTSADGGRKKSSEMIGEADNSWGDYEGFEGSNRINLVVDDGTLKDKNQARNTSRTGFGTRVNHTEGRFFNHGYDHRMRKIKMPLFDGEDAHGWIYKAERYFEVIEVDPLEQLRAAVLCMEGLALSWFCWSEARAPFCSCEELKRRLLDRFQPSQQGNLYEQFLAITQDGSAREYVGLFEQLAGQLRGVSEEVMEGTFIKGLKPDLRSLVRVMQLVSLGQAMKLSIMIDENKACYNVLWGGGSHLSTLEQSTSKGENFRRLMDSELQAKKAKGLCYRCDNKFAPGHRCPSNFTSDVG</sequence>
<gene>
    <name evidence="2" type="ORF">CTI12_AA371080</name>
</gene>
<evidence type="ECO:0000313" key="2">
    <source>
        <dbReference type="EMBL" id="PWA61664.1"/>
    </source>
</evidence>
<accession>A0A2U1MKB4</accession>
<feature type="domain" description="Retrotransposon gag" evidence="1">
    <location>
        <begin position="208"/>
        <end position="297"/>
    </location>
</feature>
<evidence type="ECO:0000313" key="3">
    <source>
        <dbReference type="Proteomes" id="UP000245207"/>
    </source>
</evidence>
<dbReference type="OrthoDB" id="2013610at2759"/>